<dbReference type="Proteomes" id="UP000295404">
    <property type="component" value="Unassembled WGS sequence"/>
</dbReference>
<keyword evidence="3" id="KW-1185">Reference proteome</keyword>
<reference evidence="3" key="1">
    <citation type="submission" date="2017-09" db="EMBL/GenBank/DDBJ databases">
        <authorList>
            <person name="Varghese N."/>
            <person name="Submissions S."/>
        </authorList>
    </citation>
    <scope>NUCLEOTIDE SEQUENCE [LARGE SCALE GENOMIC DNA]</scope>
    <source>
        <strain evidence="3">WG-1MB</strain>
    </source>
</reference>
<evidence type="ECO:0000313" key="3">
    <source>
        <dbReference type="Proteomes" id="UP000217726"/>
    </source>
</evidence>
<evidence type="ECO:0000313" key="4">
    <source>
        <dbReference type="Proteomes" id="UP000295404"/>
    </source>
</evidence>
<accession>A0A285GFY1</accession>
<organism evidence="1 3">
    <name type="scientific">Methanohalophilus euhalobius</name>
    <dbReference type="NCBI Taxonomy" id="51203"/>
    <lineage>
        <taxon>Archaea</taxon>
        <taxon>Methanobacteriati</taxon>
        <taxon>Methanobacteriota</taxon>
        <taxon>Stenosarchaea group</taxon>
        <taxon>Methanomicrobia</taxon>
        <taxon>Methanosarcinales</taxon>
        <taxon>Methanosarcinaceae</taxon>
        <taxon>Methanohalophilus</taxon>
    </lineage>
</organism>
<proteinExistence type="predicted"/>
<dbReference type="RefSeq" id="WP_096712918.1">
    <property type="nucleotide sequence ID" value="NZ_OBDR01000013.1"/>
</dbReference>
<gene>
    <name evidence="2" type="ORF">C7960_1337</name>
    <name evidence="1" type="ORF">SAMN06295989_11340</name>
</gene>
<reference evidence="1" key="2">
    <citation type="submission" date="2017-09" db="EMBL/GenBank/DDBJ databases">
        <authorList>
            <person name="Ehlers B."/>
            <person name="Leendertz F.H."/>
        </authorList>
    </citation>
    <scope>NUCLEOTIDE SEQUENCE [LARGE SCALE GENOMIC DNA]</scope>
    <source>
        <strain evidence="1">WG-1MB</strain>
    </source>
</reference>
<evidence type="ECO:0000313" key="2">
    <source>
        <dbReference type="EMBL" id="TCL12120.1"/>
    </source>
</evidence>
<protein>
    <submittedName>
        <fullName evidence="1">Uncharacterized protein</fullName>
    </submittedName>
</protein>
<dbReference type="EMBL" id="SMMS01000001">
    <property type="protein sequence ID" value="TCL12120.1"/>
    <property type="molecule type" value="Genomic_DNA"/>
</dbReference>
<dbReference type="EMBL" id="OBDR01000013">
    <property type="protein sequence ID" value="SNY21261.1"/>
    <property type="molecule type" value="Genomic_DNA"/>
</dbReference>
<dbReference type="AlphaFoldDB" id="A0A285GFY1"/>
<evidence type="ECO:0000313" key="1">
    <source>
        <dbReference type="EMBL" id="SNY21261.1"/>
    </source>
</evidence>
<reference evidence="2 4" key="3">
    <citation type="submission" date="2019-03" db="EMBL/GenBank/DDBJ databases">
        <title>Subsurface microbial communities from deep shales in Ohio and West Virginia, USA.</title>
        <authorList>
            <person name="Wrighton K."/>
        </authorList>
    </citation>
    <scope>NUCLEOTIDE SEQUENCE [LARGE SCALE GENOMIC DNA]</scope>
    <source>
        <strain evidence="2 4">WG1_MB</strain>
    </source>
</reference>
<name>A0A285GFY1_9EURY</name>
<sequence>MPELKIPNISDGNEGQIYNVKKVAFVRHKTKEAIENLPLAHLKNGQICKLPQELSGWAYDCVALAHSGLNAFPANVEFGIQDNEYYAEII</sequence>
<dbReference type="Proteomes" id="UP000217726">
    <property type="component" value="Unassembled WGS sequence"/>
</dbReference>